<keyword evidence="4" id="KW-1185">Reference proteome</keyword>
<proteinExistence type="inferred from homology"/>
<name>A0A8B8HFI0_VANTA</name>
<dbReference type="GO" id="GO:0016614">
    <property type="term" value="F:oxidoreductase activity, acting on CH-OH group of donors"/>
    <property type="evidence" value="ECO:0007669"/>
    <property type="project" value="InterPro"/>
</dbReference>
<dbReference type="PANTHER" id="PTHR11552:SF208">
    <property type="entry name" value="RE36204P-RELATED"/>
    <property type="match status" value="1"/>
</dbReference>
<organism evidence="4 5">
    <name type="scientific">Vanessa tameamea</name>
    <name type="common">Kamehameha butterfly</name>
    <dbReference type="NCBI Taxonomy" id="334116"/>
    <lineage>
        <taxon>Eukaryota</taxon>
        <taxon>Metazoa</taxon>
        <taxon>Ecdysozoa</taxon>
        <taxon>Arthropoda</taxon>
        <taxon>Hexapoda</taxon>
        <taxon>Insecta</taxon>
        <taxon>Pterygota</taxon>
        <taxon>Neoptera</taxon>
        <taxon>Endopterygota</taxon>
        <taxon>Lepidoptera</taxon>
        <taxon>Glossata</taxon>
        <taxon>Ditrysia</taxon>
        <taxon>Papilionoidea</taxon>
        <taxon>Nymphalidae</taxon>
        <taxon>Nymphalinae</taxon>
        <taxon>Vanessa</taxon>
    </lineage>
</organism>
<evidence type="ECO:0000259" key="3">
    <source>
        <dbReference type="PROSITE" id="PS00624"/>
    </source>
</evidence>
<dbReference type="OMA" id="AHMSGSC"/>
<dbReference type="SUPFAM" id="SSF54373">
    <property type="entry name" value="FAD-linked reductases, C-terminal domain"/>
    <property type="match status" value="1"/>
</dbReference>
<dbReference type="OrthoDB" id="269227at2759"/>
<dbReference type="InterPro" id="IPR007867">
    <property type="entry name" value="GMC_OxRtase_C"/>
</dbReference>
<dbReference type="GO" id="GO:0050660">
    <property type="term" value="F:flavin adenine dinucleotide binding"/>
    <property type="evidence" value="ECO:0007669"/>
    <property type="project" value="InterPro"/>
</dbReference>
<protein>
    <submittedName>
        <fullName evidence="5">Glucose dehydrogenase [FAD, quinone]-like</fullName>
    </submittedName>
</protein>
<gene>
    <name evidence="5" type="primary">LOC113391725</name>
</gene>
<dbReference type="Gene3D" id="3.30.560.10">
    <property type="entry name" value="Glucose Oxidase, domain 3"/>
    <property type="match status" value="1"/>
</dbReference>
<sequence length="714" mass="79721">MSRLFYATFFILYVSYSIKAIDIYDDEGFASVENEPNNMVDSKNNANVESLRNARILWPVPFNNRSDSIKDNDKYVTEENEPHLSKLKSQNRKARFGYGPYLHSPILEMVMQTMGMSYPPASGVDPFNFLRDTYALPKGYEKPLEEYDYIIVGAGTAGSVIAARLTEDKPRATVLVIEAGKPEMVLSDIPALVNHIQRSDYVWPYTMEHQPGVCFGSEEERCYIPRGKAVGGSSVTNSMIYARGRPYDWDRIAAAGNYGWSYNEILPYYMKSEKSELKKYKTKPYHGRDGELTVENVPFKTGLVEAFLAAGRSFGHPTIDYNDPDQLGFGYVQTISNKGHRLSTAKAFLHPHKRRRNLHILSEAKATKILIDPETKKAYAVEYSHNYVKHVVRSRREIILSAGPIASPQLLMLSGVGPKENLQMLGIPTIVDLKVGRSLYDQISFPGIIFKLNTTNASLLEHKVATLPNFMQWLQFGDGLLTTPGGVEAIGYLKTSFSDEPESVPDIELISMGGSITSDSGTTIRRSWKISDRTYFKAFGALKDVDTWQAIPTLLKPSSKGYLELRDTNPFSHPKLFGNYLTDPRDLAAIKEAVKYIIGLGESDSFRKYNASLYLPTYPSCSSYPLGSELYWECAIKTMVVSLHNPISTCKMGPSTDLDAVVDPELRVYGVEGLRVADGSVLPQPISARTNVAEIVIGEKAADIIKRTWSNVIA</sequence>
<dbReference type="RefSeq" id="XP_026483574.2">
    <property type="nucleotide sequence ID" value="XM_026627789.2"/>
</dbReference>
<feature type="signal peptide" evidence="2">
    <location>
        <begin position="1"/>
        <end position="20"/>
    </location>
</feature>
<dbReference type="PROSITE" id="PS00624">
    <property type="entry name" value="GMC_OXRED_2"/>
    <property type="match status" value="1"/>
</dbReference>
<reference evidence="5" key="1">
    <citation type="submission" date="2025-08" db="UniProtKB">
        <authorList>
            <consortium name="RefSeq"/>
        </authorList>
    </citation>
    <scope>IDENTIFICATION</scope>
    <source>
        <tissue evidence="5">Whole body</tissue>
    </source>
</reference>
<evidence type="ECO:0000256" key="2">
    <source>
        <dbReference type="SAM" id="SignalP"/>
    </source>
</evidence>
<dbReference type="Gene3D" id="3.50.50.60">
    <property type="entry name" value="FAD/NAD(P)-binding domain"/>
    <property type="match status" value="1"/>
</dbReference>
<dbReference type="GeneID" id="113391725"/>
<dbReference type="SUPFAM" id="SSF51905">
    <property type="entry name" value="FAD/NAD(P)-binding domain"/>
    <property type="match status" value="1"/>
</dbReference>
<feature type="chain" id="PRO_5045629432" evidence="2">
    <location>
        <begin position="21"/>
        <end position="714"/>
    </location>
</feature>
<evidence type="ECO:0000313" key="5">
    <source>
        <dbReference type="RefSeq" id="XP_026483574.2"/>
    </source>
</evidence>
<keyword evidence="2" id="KW-0732">Signal</keyword>
<comment type="similarity">
    <text evidence="1">Belongs to the GMC oxidoreductase family.</text>
</comment>
<dbReference type="PANTHER" id="PTHR11552">
    <property type="entry name" value="GLUCOSE-METHANOL-CHOLINE GMC OXIDOREDUCTASE"/>
    <property type="match status" value="1"/>
</dbReference>
<dbReference type="InterPro" id="IPR036188">
    <property type="entry name" value="FAD/NAD-bd_sf"/>
</dbReference>
<evidence type="ECO:0000256" key="1">
    <source>
        <dbReference type="ARBA" id="ARBA00010790"/>
    </source>
</evidence>
<dbReference type="Pfam" id="PF05199">
    <property type="entry name" value="GMC_oxred_C"/>
    <property type="match status" value="1"/>
</dbReference>
<feature type="domain" description="Glucose-methanol-choline oxidoreductase N-terminal" evidence="3">
    <location>
        <begin position="403"/>
        <end position="417"/>
    </location>
</feature>
<dbReference type="Pfam" id="PF00732">
    <property type="entry name" value="GMC_oxred_N"/>
    <property type="match status" value="1"/>
</dbReference>
<dbReference type="Proteomes" id="UP001652626">
    <property type="component" value="Chromosome 10"/>
</dbReference>
<evidence type="ECO:0000313" key="4">
    <source>
        <dbReference type="Proteomes" id="UP001652626"/>
    </source>
</evidence>
<dbReference type="InterPro" id="IPR000172">
    <property type="entry name" value="GMC_OxRdtase_N"/>
</dbReference>
<dbReference type="AlphaFoldDB" id="A0A8B8HFI0"/>
<accession>A0A8B8HFI0</accession>
<dbReference type="InterPro" id="IPR012132">
    <property type="entry name" value="GMC_OxRdtase"/>
</dbReference>